<dbReference type="Pfam" id="PF08895">
    <property type="entry name" value="DUF1840"/>
    <property type="match status" value="1"/>
</dbReference>
<dbReference type="STRING" id="1121117.SAMN02745977_00175"/>
<evidence type="ECO:0000313" key="3">
    <source>
        <dbReference type="Proteomes" id="UP000199531"/>
    </source>
</evidence>
<evidence type="ECO:0000313" key="2">
    <source>
        <dbReference type="EMBL" id="SEN01976.1"/>
    </source>
</evidence>
<evidence type="ECO:0008006" key="4">
    <source>
        <dbReference type="Google" id="ProtNLM"/>
    </source>
</evidence>
<accession>A0A1H8D445</accession>
<evidence type="ECO:0000256" key="1">
    <source>
        <dbReference type="SAM" id="MobiDB-lite"/>
    </source>
</evidence>
<dbReference type="EMBL" id="FOCW01000001">
    <property type="protein sequence ID" value="SEN01976.1"/>
    <property type="molecule type" value="Genomic_DNA"/>
</dbReference>
<proteinExistence type="predicted"/>
<dbReference type="InterPro" id="IPR014991">
    <property type="entry name" value="DUF1840"/>
</dbReference>
<sequence>MLYKFKSQAAADVIMMQPHGDKVLAALGREPSERGVIQVAAMQDAIDALQQAMKASHEKLAAPKDEEQEDDDEHYDDIPFHVRAEPFLNLLKLSLAEGKDVVWGV</sequence>
<dbReference type="RefSeq" id="WP_091812859.1">
    <property type="nucleotide sequence ID" value="NZ_FOCW01000001.1"/>
</dbReference>
<dbReference type="OrthoDB" id="5296629at2"/>
<reference evidence="2 3" key="1">
    <citation type="submission" date="2016-10" db="EMBL/GenBank/DDBJ databases">
        <authorList>
            <person name="de Groot N.N."/>
        </authorList>
    </citation>
    <scope>NUCLEOTIDE SEQUENCE [LARGE SCALE GENOMIC DNA]</scope>
    <source>
        <strain evidence="2 3">DSM 15123</strain>
    </source>
</reference>
<feature type="compositionally biased region" description="Basic and acidic residues" evidence="1">
    <location>
        <begin position="55"/>
        <end position="65"/>
    </location>
</feature>
<keyword evidence="3" id="KW-1185">Reference proteome</keyword>
<protein>
    <recommendedName>
        <fullName evidence="4">DUF1840 domain-containing protein</fullName>
    </recommendedName>
</protein>
<feature type="region of interest" description="Disordered" evidence="1">
    <location>
        <begin position="54"/>
        <end position="73"/>
    </location>
</feature>
<dbReference type="Proteomes" id="UP000199531">
    <property type="component" value="Unassembled WGS sequence"/>
</dbReference>
<dbReference type="AlphaFoldDB" id="A0A1H8D445"/>
<name>A0A1H8D445_9BURK</name>
<organism evidence="2 3">
    <name type="scientific">Brachymonas denitrificans DSM 15123</name>
    <dbReference type="NCBI Taxonomy" id="1121117"/>
    <lineage>
        <taxon>Bacteria</taxon>
        <taxon>Pseudomonadati</taxon>
        <taxon>Pseudomonadota</taxon>
        <taxon>Betaproteobacteria</taxon>
        <taxon>Burkholderiales</taxon>
        <taxon>Comamonadaceae</taxon>
        <taxon>Brachymonas</taxon>
    </lineage>
</organism>
<gene>
    <name evidence="2" type="ORF">SAMN02745977_00175</name>
</gene>